<gene>
    <name evidence="2" type="ORF">AB870_17235</name>
</gene>
<sequence>MAELAVSPLTTRLVTGLAASDLALAYDNGLLTRRALLLGMRELSRAGAASSASSASSAHANSPAAPRAYRLTLAFTDAGKAHREAAAGVAVLCERPMNGTTLLYMRGDPMAWRGFDSPQALLEDVRNNVAGLGDRLAQRLPAVAAQRARIGAVSAALQDGRGASLAELTSHTILDVVRADTPLSAAAAGTGARIAA</sequence>
<accession>A0A0H3WTE6</accession>
<protein>
    <recommendedName>
        <fullName evidence="1">Dermonecrotic toxin N-terminal domain-containing protein</fullName>
    </recommendedName>
</protein>
<dbReference type="AlphaFoldDB" id="A0A0H3WTE6"/>
<proteinExistence type="predicted"/>
<dbReference type="EMBL" id="CP011807">
    <property type="protein sequence ID" value="AKM31489.1"/>
    <property type="molecule type" value="Genomic_DNA"/>
</dbReference>
<evidence type="ECO:0000259" key="1">
    <source>
        <dbReference type="Pfam" id="PF20178"/>
    </source>
</evidence>
<name>A0A0H3WTE6_9BURK</name>
<dbReference type="STRING" id="656179.AB870_17235"/>
<evidence type="ECO:0000313" key="3">
    <source>
        <dbReference type="Proteomes" id="UP000035651"/>
    </source>
</evidence>
<dbReference type="Pfam" id="PF20178">
    <property type="entry name" value="ToxA_N"/>
    <property type="match status" value="1"/>
</dbReference>
<dbReference type="PATRIC" id="fig|656179.3.peg.3668"/>
<organism evidence="2 3">
    <name type="scientific">Pandoraea faecigallinarum</name>
    <dbReference type="NCBI Taxonomy" id="656179"/>
    <lineage>
        <taxon>Bacteria</taxon>
        <taxon>Pseudomonadati</taxon>
        <taxon>Pseudomonadota</taxon>
        <taxon>Betaproteobacteria</taxon>
        <taxon>Burkholderiales</taxon>
        <taxon>Burkholderiaceae</taxon>
        <taxon>Pandoraea</taxon>
    </lineage>
</organism>
<keyword evidence="3" id="KW-1185">Reference proteome</keyword>
<dbReference type="Proteomes" id="UP000035651">
    <property type="component" value="Chromosome"/>
</dbReference>
<dbReference type="InterPro" id="IPR046673">
    <property type="entry name" value="ToxA_N"/>
</dbReference>
<evidence type="ECO:0000313" key="2">
    <source>
        <dbReference type="EMBL" id="AKM31489.1"/>
    </source>
</evidence>
<dbReference type="KEGG" id="pfg:AB870_17235"/>
<reference evidence="2" key="1">
    <citation type="submission" date="2016-06" db="EMBL/GenBank/DDBJ databases">
        <title>Complete Genome Sequence of Pandoraea faecigallinarum DSM-23572.</title>
        <authorList>
            <person name="Yong D."/>
            <person name="Ee R."/>
            <person name="Lim Y.-L."/>
            <person name="Yin W.-F."/>
            <person name="Chan K.-G."/>
        </authorList>
    </citation>
    <scope>NUCLEOTIDE SEQUENCE</scope>
    <source>
        <strain evidence="2">DSM 23572</strain>
    </source>
</reference>
<feature type="domain" description="Dermonecrotic toxin N-terminal" evidence="1">
    <location>
        <begin position="22"/>
        <end position="129"/>
    </location>
</feature>